<dbReference type="FunFam" id="3.30.420.40:FF:000058">
    <property type="entry name" value="Putative actin-related protein 5"/>
    <property type="match status" value="1"/>
</dbReference>
<dbReference type="CDD" id="cd13395">
    <property type="entry name" value="ASKHA_NBD_Arp4_ACTL6-like"/>
    <property type="match status" value="1"/>
</dbReference>
<keyword evidence="6" id="KW-1185">Reference proteome</keyword>
<name>A0A8S1HV25_9PELO</name>
<gene>
    <name evidence="5" type="ORF">CAUJ_LOCUS14040</name>
</gene>
<dbReference type="GO" id="GO:0006508">
    <property type="term" value="P:proteolysis"/>
    <property type="evidence" value="ECO:0007669"/>
    <property type="project" value="InterPro"/>
</dbReference>
<organism evidence="5 6">
    <name type="scientific">Caenorhabditis auriculariae</name>
    <dbReference type="NCBI Taxonomy" id="2777116"/>
    <lineage>
        <taxon>Eukaryota</taxon>
        <taxon>Metazoa</taxon>
        <taxon>Ecdysozoa</taxon>
        <taxon>Nematoda</taxon>
        <taxon>Chromadorea</taxon>
        <taxon>Rhabditida</taxon>
        <taxon>Rhabditina</taxon>
        <taxon>Rhabditomorpha</taxon>
        <taxon>Rhabditoidea</taxon>
        <taxon>Rhabditidae</taxon>
        <taxon>Peloderinae</taxon>
        <taxon>Caenorhabditis</taxon>
    </lineage>
</organism>
<dbReference type="EMBL" id="CAJGYM010000116">
    <property type="protein sequence ID" value="CAD6198134.1"/>
    <property type="molecule type" value="Genomic_DNA"/>
</dbReference>
<keyword evidence="3" id="KW-0206">Cytoskeleton</keyword>
<comment type="subcellular location">
    <subcellularLocation>
        <location evidence="1">Cytoplasm</location>
        <location evidence="1">Cytoskeleton</location>
    </subcellularLocation>
</comment>
<dbReference type="GO" id="GO:0004190">
    <property type="term" value="F:aspartic-type endopeptidase activity"/>
    <property type="evidence" value="ECO:0007669"/>
    <property type="project" value="InterPro"/>
</dbReference>
<dbReference type="Gene3D" id="3.90.640.10">
    <property type="entry name" value="Actin, Chain A, domain 4"/>
    <property type="match status" value="1"/>
</dbReference>
<evidence type="ECO:0000256" key="1">
    <source>
        <dbReference type="ARBA" id="ARBA00004245"/>
    </source>
</evidence>
<evidence type="ECO:0000256" key="4">
    <source>
        <dbReference type="ARBA" id="ARBA00038483"/>
    </source>
</evidence>
<dbReference type="Gene3D" id="2.30.36.70">
    <property type="entry name" value="Actin, Chain A, domain 2"/>
    <property type="match status" value="1"/>
</dbReference>
<dbReference type="FunFam" id="3.30.420.40:FF:000188">
    <property type="entry name" value="Actin like 6B"/>
    <property type="match status" value="1"/>
</dbReference>
<keyword evidence="2" id="KW-0963">Cytoplasm</keyword>
<evidence type="ECO:0000256" key="3">
    <source>
        <dbReference type="ARBA" id="ARBA00023212"/>
    </source>
</evidence>
<dbReference type="InterPro" id="IPR001969">
    <property type="entry name" value="Aspartic_peptidase_AS"/>
</dbReference>
<dbReference type="Gene3D" id="3.30.420.40">
    <property type="match status" value="2"/>
</dbReference>
<dbReference type="InterPro" id="IPR043129">
    <property type="entry name" value="ATPase_NBD"/>
</dbReference>
<comment type="caution">
    <text evidence="5">The sequence shown here is derived from an EMBL/GenBank/DDBJ whole genome shotgun (WGS) entry which is preliminary data.</text>
</comment>
<evidence type="ECO:0000256" key="2">
    <source>
        <dbReference type="ARBA" id="ARBA00022490"/>
    </source>
</evidence>
<evidence type="ECO:0000313" key="6">
    <source>
        <dbReference type="Proteomes" id="UP000835052"/>
    </source>
</evidence>
<dbReference type="Pfam" id="PF00022">
    <property type="entry name" value="Actin"/>
    <property type="match status" value="1"/>
</dbReference>
<dbReference type="SMART" id="SM00268">
    <property type="entry name" value="ACTIN"/>
    <property type="match status" value="1"/>
</dbReference>
<dbReference type="PROSITE" id="PS00141">
    <property type="entry name" value="ASP_PROTEASE"/>
    <property type="match status" value="1"/>
</dbReference>
<dbReference type="PANTHER" id="PTHR11937">
    <property type="entry name" value="ACTIN"/>
    <property type="match status" value="1"/>
</dbReference>
<protein>
    <recommendedName>
        <fullName evidence="7">Actin-like protein 6A</fullName>
    </recommendedName>
</protein>
<reference evidence="5" key="1">
    <citation type="submission" date="2020-10" db="EMBL/GenBank/DDBJ databases">
        <authorList>
            <person name="Kikuchi T."/>
        </authorList>
    </citation>
    <scope>NUCLEOTIDE SEQUENCE</scope>
    <source>
        <strain evidence="5">NKZ352</strain>
    </source>
</reference>
<dbReference type="SUPFAM" id="SSF53067">
    <property type="entry name" value="Actin-like ATPase domain"/>
    <property type="match status" value="2"/>
</dbReference>
<dbReference type="Proteomes" id="UP000835052">
    <property type="component" value="Unassembled WGS sequence"/>
</dbReference>
<dbReference type="InterPro" id="IPR004000">
    <property type="entry name" value="Actin"/>
</dbReference>
<proteinExistence type="inferred from homology"/>
<accession>A0A8S1HV25</accession>
<evidence type="ECO:0008006" key="7">
    <source>
        <dbReference type="Google" id="ProtNLM"/>
    </source>
</evidence>
<evidence type="ECO:0000313" key="5">
    <source>
        <dbReference type="EMBL" id="CAD6198134.1"/>
    </source>
</evidence>
<dbReference type="PRINTS" id="PR00190">
    <property type="entry name" value="ACTIN"/>
</dbReference>
<comment type="similarity">
    <text evidence="4">Belongs to the actin family. ARP1 subfamily.</text>
</comment>
<dbReference type="GO" id="GO:0005856">
    <property type="term" value="C:cytoskeleton"/>
    <property type="evidence" value="ECO:0007669"/>
    <property type="project" value="UniProtKB-SubCell"/>
</dbReference>
<dbReference type="AlphaFoldDB" id="A0A8S1HV25"/>
<sequence length="434" mass="48072">MSGGIYGGDDVSGLVFDAGSHTFRVGFAGEEYPKGDTPSFVAIQEPEPDEDVEMKENAEKKTSNVHVKRDKNVFIGTTKIIVPRARTNIQGFMKDGMIDDWDIFENLVEYNYNNILYSNPQEHPVLFTESAWNERSKRERLTELMFEKFQVPAFFLSKNAVLTTFSNGRTGGLIVDSGATHTSVVPVHDGYAVTNAVVRSPLGGDLITEQLDKMLAEQGIDVVPTYKIASKEEVEESQPPRWTPKKNLPAVTESYDKFMRKQVLEDMSASILQLCDATIDLEYADKLPSTPYSLPNGFTKEFMAERIKVPECLFDLKYLKNTASTGLMPVAQMAAAAAGMSDIDIRPSLYSAVTLTGGNSLILGFAERLNHELAMKCPPTIKLRVSAAPTSTERRFSAWIGGSILASLGSFQQMWIGKSEYEETGRIIVDKKCP</sequence>
<dbReference type="OrthoDB" id="5132116at2759"/>